<keyword evidence="3" id="KW-1185">Reference proteome</keyword>
<dbReference type="GeneID" id="35004178"/>
<accession>A0A2H4Q6X6</accession>
<dbReference type="OrthoDB" id="336358at2157"/>
<dbReference type="Pfam" id="PF25912">
    <property type="entry name" value="DUF7964"/>
    <property type="match status" value="1"/>
</dbReference>
<evidence type="ECO:0000313" key="3">
    <source>
        <dbReference type="Proteomes" id="UP000198888"/>
    </source>
</evidence>
<protein>
    <recommendedName>
        <fullName evidence="1">DUF7964 domain-containing protein</fullName>
    </recommendedName>
</protein>
<dbReference type="RefSeq" id="WP_089673370.1">
    <property type="nucleotide sequence ID" value="NZ_CP024845.1"/>
</dbReference>
<sequence>MVSEDTVLDTFPDSPVTTAALSELENHDDILTAIPLISEARGAKELSKHAVIQTDSVAIVVVYNDGEGWTVDHRVDGTDRDNDEVFEEAMVAAQGETSLVDAPDEK</sequence>
<dbReference type="AlphaFoldDB" id="A0A1H6WGJ0"/>
<organism evidence="2 3">
    <name type="scientific">Halohasta litchfieldiae</name>
    <dbReference type="NCBI Taxonomy" id="1073996"/>
    <lineage>
        <taxon>Archaea</taxon>
        <taxon>Methanobacteriati</taxon>
        <taxon>Methanobacteriota</taxon>
        <taxon>Stenosarchaea group</taxon>
        <taxon>Halobacteria</taxon>
        <taxon>Halobacteriales</taxon>
        <taxon>Haloferacaceae</taxon>
        <taxon>Halohasta</taxon>
    </lineage>
</organism>
<accession>A0A1H6WGJ0</accession>
<gene>
    <name evidence="2" type="ORF">SAMN05444271_12629</name>
</gene>
<dbReference type="KEGG" id="hae:halTADL_3411"/>
<evidence type="ECO:0000313" key="2">
    <source>
        <dbReference type="EMBL" id="SEJ16159.1"/>
    </source>
</evidence>
<reference evidence="2 3" key="1">
    <citation type="submission" date="2016-10" db="EMBL/GenBank/DDBJ databases">
        <authorList>
            <person name="de Groot N.N."/>
        </authorList>
    </citation>
    <scope>NUCLEOTIDE SEQUENCE [LARGE SCALE GENOMIC DNA]</scope>
    <source>
        <strain evidence="2 3">DSM 22187</strain>
    </source>
</reference>
<feature type="domain" description="DUF7964" evidence="1">
    <location>
        <begin position="7"/>
        <end position="90"/>
    </location>
</feature>
<dbReference type="EMBL" id="FNYR01000026">
    <property type="protein sequence ID" value="SEJ16159.1"/>
    <property type="molecule type" value="Genomic_DNA"/>
</dbReference>
<name>A0A1H6WGJ0_9EURY</name>
<dbReference type="InterPro" id="IPR058270">
    <property type="entry name" value="DUF7964"/>
</dbReference>
<proteinExistence type="predicted"/>
<evidence type="ECO:0000259" key="1">
    <source>
        <dbReference type="Pfam" id="PF25912"/>
    </source>
</evidence>
<dbReference type="Proteomes" id="UP000198888">
    <property type="component" value="Unassembled WGS sequence"/>
</dbReference>